<keyword evidence="9" id="KW-0675">Receptor</keyword>
<feature type="transmembrane region" description="Helical" evidence="12">
    <location>
        <begin position="134"/>
        <end position="156"/>
    </location>
</feature>
<dbReference type="Gene3D" id="1.20.1070.10">
    <property type="entry name" value="Rhodopsin 7-helix transmembrane proteins"/>
    <property type="match status" value="1"/>
</dbReference>
<dbReference type="PANTHER" id="PTHR11394">
    <property type="entry name" value="TASTE RECEPTOR TYPE 2"/>
    <property type="match status" value="1"/>
</dbReference>
<keyword evidence="3" id="KW-0919">Taste</keyword>
<dbReference type="InterPro" id="IPR007960">
    <property type="entry name" value="TAS2R"/>
</dbReference>
<evidence type="ECO:0000313" key="15">
    <source>
        <dbReference type="Proteomes" id="UP001066276"/>
    </source>
</evidence>
<sequence length="201" mass="22304">MIATSSSFYFTSCLSAFYTFKISSFGLPWLFSLRRKAPISMPYILLLLLLVSSIISVPTTMFIKLKAANGSDLHCGDYYELSKAFGAYSLTFTILAYMVPLAVLTICSVLLIVSLCHHSRRMGSGTRAAVHRRVAKMMLVLLVFYALCVVFGQVSIQLYTEGGGISDWFVTSCFVVLAYSSGCPFVVTWGTVRLHQRLLEI</sequence>
<evidence type="ECO:0000256" key="8">
    <source>
        <dbReference type="ARBA" id="ARBA00023136"/>
    </source>
</evidence>
<proteinExistence type="inferred from homology"/>
<dbReference type="PROSITE" id="PS50262">
    <property type="entry name" value="G_PROTEIN_RECEP_F1_2"/>
    <property type="match status" value="1"/>
</dbReference>
<dbReference type="GO" id="GO:0004930">
    <property type="term" value="F:G protein-coupled receptor activity"/>
    <property type="evidence" value="ECO:0007669"/>
    <property type="project" value="UniProtKB-KW"/>
</dbReference>
<evidence type="ECO:0000256" key="11">
    <source>
        <dbReference type="RuleBase" id="RU004423"/>
    </source>
</evidence>
<feature type="transmembrane region" description="Helical" evidence="12">
    <location>
        <begin position="6"/>
        <end position="31"/>
    </location>
</feature>
<evidence type="ECO:0000313" key="14">
    <source>
        <dbReference type="EMBL" id="KAJ1122393.1"/>
    </source>
</evidence>
<evidence type="ECO:0000256" key="3">
    <source>
        <dbReference type="ARBA" id="ARBA00022480"/>
    </source>
</evidence>
<dbReference type="Pfam" id="PF05296">
    <property type="entry name" value="TAS2R"/>
    <property type="match status" value="1"/>
</dbReference>
<evidence type="ECO:0000256" key="1">
    <source>
        <dbReference type="ARBA" id="ARBA00004141"/>
    </source>
</evidence>
<feature type="transmembrane region" description="Helical" evidence="12">
    <location>
        <begin position="168"/>
        <end position="192"/>
    </location>
</feature>
<dbReference type="SUPFAM" id="SSF81321">
    <property type="entry name" value="Family A G protein-coupled receptor-like"/>
    <property type="match status" value="1"/>
</dbReference>
<feature type="transmembrane region" description="Helical" evidence="12">
    <location>
        <begin position="85"/>
        <end position="113"/>
    </location>
</feature>
<comment type="subcellular location">
    <subcellularLocation>
        <location evidence="1">Membrane</location>
        <topology evidence="1">Multi-pass membrane protein</topology>
    </subcellularLocation>
</comment>
<evidence type="ECO:0000259" key="13">
    <source>
        <dbReference type="PROSITE" id="PS50262"/>
    </source>
</evidence>
<comment type="similarity">
    <text evidence="2 11">Belongs to the G-protein coupled receptor T2R family.</text>
</comment>
<name>A0AAV7P262_PLEWA</name>
<dbReference type="GO" id="GO:0033038">
    <property type="term" value="F:bitter taste receptor activity"/>
    <property type="evidence" value="ECO:0007669"/>
    <property type="project" value="InterPro"/>
</dbReference>
<dbReference type="GO" id="GO:0016020">
    <property type="term" value="C:membrane"/>
    <property type="evidence" value="ECO:0007669"/>
    <property type="project" value="UniProtKB-SubCell"/>
</dbReference>
<evidence type="ECO:0000256" key="7">
    <source>
        <dbReference type="ARBA" id="ARBA00023040"/>
    </source>
</evidence>
<comment type="caution">
    <text evidence="14">The sequence shown here is derived from an EMBL/GenBank/DDBJ whole genome shotgun (WGS) entry which is preliminary data.</text>
</comment>
<dbReference type="EMBL" id="JANPWB010000011">
    <property type="protein sequence ID" value="KAJ1122393.1"/>
    <property type="molecule type" value="Genomic_DNA"/>
</dbReference>
<accession>A0AAV7P262</accession>
<dbReference type="InterPro" id="IPR017452">
    <property type="entry name" value="GPCR_Rhodpsn_7TM"/>
</dbReference>
<feature type="transmembrane region" description="Helical" evidence="12">
    <location>
        <begin position="43"/>
        <end position="65"/>
    </location>
</feature>
<keyword evidence="10" id="KW-0807">Transducer</keyword>
<keyword evidence="15" id="KW-1185">Reference proteome</keyword>
<protein>
    <recommendedName>
        <fullName evidence="13">G-protein coupled receptors family 1 profile domain-containing protein</fullName>
    </recommendedName>
</protein>
<evidence type="ECO:0000256" key="4">
    <source>
        <dbReference type="ARBA" id="ARBA00022606"/>
    </source>
</evidence>
<organism evidence="14 15">
    <name type="scientific">Pleurodeles waltl</name>
    <name type="common">Iberian ribbed newt</name>
    <dbReference type="NCBI Taxonomy" id="8319"/>
    <lineage>
        <taxon>Eukaryota</taxon>
        <taxon>Metazoa</taxon>
        <taxon>Chordata</taxon>
        <taxon>Craniata</taxon>
        <taxon>Vertebrata</taxon>
        <taxon>Euteleostomi</taxon>
        <taxon>Amphibia</taxon>
        <taxon>Batrachia</taxon>
        <taxon>Caudata</taxon>
        <taxon>Salamandroidea</taxon>
        <taxon>Salamandridae</taxon>
        <taxon>Pleurodelinae</taxon>
        <taxon>Pleurodeles</taxon>
    </lineage>
</organism>
<gene>
    <name evidence="14" type="ORF">NDU88_000882</name>
</gene>
<keyword evidence="4" id="KW-0716">Sensory transduction</keyword>
<keyword evidence="6 12" id="KW-1133">Transmembrane helix</keyword>
<evidence type="ECO:0000256" key="9">
    <source>
        <dbReference type="ARBA" id="ARBA00023170"/>
    </source>
</evidence>
<evidence type="ECO:0000256" key="2">
    <source>
        <dbReference type="ARBA" id="ARBA00007376"/>
    </source>
</evidence>
<feature type="domain" description="G-protein coupled receptors family 1 profile" evidence="13">
    <location>
        <begin position="1"/>
        <end position="148"/>
    </location>
</feature>
<dbReference type="PANTHER" id="PTHR11394:SF137">
    <property type="entry name" value="C-X-C CHEMOKINE RECEPTOR TYPE 3 ISOFORM X1-RELATED"/>
    <property type="match status" value="1"/>
</dbReference>
<keyword evidence="7" id="KW-0297">G-protein coupled receptor</keyword>
<evidence type="ECO:0000256" key="5">
    <source>
        <dbReference type="ARBA" id="ARBA00022692"/>
    </source>
</evidence>
<dbReference type="Proteomes" id="UP001066276">
    <property type="component" value="Chromosome 7"/>
</dbReference>
<evidence type="ECO:0000256" key="10">
    <source>
        <dbReference type="ARBA" id="ARBA00023224"/>
    </source>
</evidence>
<dbReference type="AlphaFoldDB" id="A0AAV7P262"/>
<keyword evidence="8 12" id="KW-0472">Membrane</keyword>
<keyword evidence="5 12" id="KW-0812">Transmembrane</keyword>
<evidence type="ECO:0000256" key="12">
    <source>
        <dbReference type="SAM" id="Phobius"/>
    </source>
</evidence>
<reference evidence="14" key="1">
    <citation type="journal article" date="2022" name="bioRxiv">
        <title>Sequencing and chromosome-scale assembly of the giantPleurodeles waltlgenome.</title>
        <authorList>
            <person name="Brown T."/>
            <person name="Elewa A."/>
            <person name="Iarovenko S."/>
            <person name="Subramanian E."/>
            <person name="Araus A.J."/>
            <person name="Petzold A."/>
            <person name="Susuki M."/>
            <person name="Suzuki K.-i.T."/>
            <person name="Hayashi T."/>
            <person name="Toyoda A."/>
            <person name="Oliveira C."/>
            <person name="Osipova E."/>
            <person name="Leigh N.D."/>
            <person name="Simon A."/>
            <person name="Yun M.H."/>
        </authorList>
    </citation>
    <scope>NUCLEOTIDE SEQUENCE</scope>
    <source>
        <strain evidence="14">20211129_DDA</strain>
        <tissue evidence="14">Liver</tissue>
    </source>
</reference>
<evidence type="ECO:0000256" key="6">
    <source>
        <dbReference type="ARBA" id="ARBA00022989"/>
    </source>
</evidence>